<evidence type="ECO:0000313" key="3">
    <source>
        <dbReference type="Proteomes" id="UP001596500"/>
    </source>
</evidence>
<evidence type="ECO:0000313" key="2">
    <source>
        <dbReference type="EMBL" id="MFC7441860.1"/>
    </source>
</evidence>
<keyword evidence="1" id="KW-0472">Membrane</keyword>
<dbReference type="InterPro" id="IPR032809">
    <property type="entry name" value="Put_HupE_UreJ"/>
</dbReference>
<name>A0ABW2RLL5_9BACL</name>
<dbReference type="Pfam" id="PF13795">
    <property type="entry name" value="HupE_UreJ_2"/>
    <property type="match status" value="1"/>
</dbReference>
<feature type="transmembrane region" description="Helical" evidence="1">
    <location>
        <begin position="212"/>
        <end position="235"/>
    </location>
</feature>
<evidence type="ECO:0000256" key="1">
    <source>
        <dbReference type="SAM" id="Phobius"/>
    </source>
</evidence>
<feature type="transmembrane region" description="Helical" evidence="1">
    <location>
        <begin position="335"/>
        <end position="353"/>
    </location>
</feature>
<feature type="transmembrane region" description="Helical" evidence="1">
    <location>
        <begin position="188"/>
        <end position="205"/>
    </location>
</feature>
<comment type="caution">
    <text evidence="2">The sequence shown here is derived from an EMBL/GenBank/DDBJ whole genome shotgun (WGS) entry which is preliminary data.</text>
</comment>
<sequence length="366" mass="41844">MKKRGRWGCGWIFILVLCFLLPPYQGSAHPLTLVSTKAVLQEKSLSVQMLVEAALLKRIKGVELEKGSPLPPQVKSKLQQVVSQKFQISNEGKRMQGRLEDVRWLDHTHLKLHLTYSSNEKLGKLTFVDDLFFDVAGKQHQNVLTLVETGIESTFVFSQSARELTFHAGTALSWWVASKEFFQLGVEHIWFGFDHLAFLFALLLVRDRWQEMVKVITSFTIAHSITLFLAMMNILAIPSKWVEALIALSILIVALENLWLEKGEPWLRRWVITFYFGLIHGLGFAGSLADIQLPKNHLLTALFSFNMGIEAGQLVIVALVWPLLAYLWRQRAFIWVARGLTLVIALLGLAWFVERAFEWDIPFFDL</sequence>
<dbReference type="EMBL" id="JBHTBW010000040">
    <property type="protein sequence ID" value="MFC7441860.1"/>
    <property type="molecule type" value="Genomic_DNA"/>
</dbReference>
<keyword evidence="1" id="KW-1133">Transmembrane helix</keyword>
<gene>
    <name evidence="2" type="ORF">ACFQNG_12230</name>
</gene>
<feature type="transmembrane region" description="Helical" evidence="1">
    <location>
        <begin position="272"/>
        <end position="291"/>
    </location>
</feature>
<keyword evidence="1" id="KW-0812">Transmembrane</keyword>
<feature type="transmembrane region" description="Helical" evidence="1">
    <location>
        <begin position="311"/>
        <end position="328"/>
    </location>
</feature>
<accession>A0ABW2RLL5</accession>
<keyword evidence="3" id="KW-1185">Reference proteome</keyword>
<protein>
    <submittedName>
        <fullName evidence="2">HupE/UreJ family protein</fullName>
    </submittedName>
</protein>
<feature type="transmembrane region" description="Helical" evidence="1">
    <location>
        <begin position="241"/>
        <end position="260"/>
    </location>
</feature>
<organism evidence="2 3">
    <name type="scientific">Laceyella putida</name>
    <dbReference type="NCBI Taxonomy" id="110101"/>
    <lineage>
        <taxon>Bacteria</taxon>
        <taxon>Bacillati</taxon>
        <taxon>Bacillota</taxon>
        <taxon>Bacilli</taxon>
        <taxon>Bacillales</taxon>
        <taxon>Thermoactinomycetaceae</taxon>
        <taxon>Laceyella</taxon>
    </lineage>
</organism>
<reference evidence="3" key="1">
    <citation type="journal article" date="2019" name="Int. J. Syst. Evol. Microbiol.">
        <title>The Global Catalogue of Microorganisms (GCM) 10K type strain sequencing project: providing services to taxonomists for standard genome sequencing and annotation.</title>
        <authorList>
            <consortium name="The Broad Institute Genomics Platform"/>
            <consortium name="The Broad Institute Genome Sequencing Center for Infectious Disease"/>
            <person name="Wu L."/>
            <person name="Ma J."/>
        </authorList>
    </citation>
    <scope>NUCLEOTIDE SEQUENCE [LARGE SCALE GENOMIC DNA]</scope>
    <source>
        <strain evidence="3">CGMCC 1.12942</strain>
    </source>
</reference>
<proteinExistence type="predicted"/>
<dbReference type="Proteomes" id="UP001596500">
    <property type="component" value="Unassembled WGS sequence"/>
</dbReference>
<dbReference type="RefSeq" id="WP_379865357.1">
    <property type="nucleotide sequence ID" value="NZ_JBHTBW010000040.1"/>
</dbReference>